<evidence type="ECO:0000256" key="4">
    <source>
        <dbReference type="ARBA" id="ARBA00023125"/>
    </source>
</evidence>
<dbReference type="PANTHER" id="PTHR48111:SF4">
    <property type="entry name" value="DNA-BINDING DUAL TRANSCRIPTIONAL REGULATOR OMPR"/>
    <property type="match status" value="1"/>
</dbReference>
<dbReference type="Gene3D" id="1.10.10.10">
    <property type="entry name" value="Winged helix-like DNA-binding domain superfamily/Winged helix DNA-binding domain"/>
    <property type="match status" value="1"/>
</dbReference>
<dbReference type="EMBL" id="QAOG01000002">
    <property type="protein sequence ID" value="PTQ61043.1"/>
    <property type="molecule type" value="Genomic_DNA"/>
</dbReference>
<dbReference type="SMART" id="SM00448">
    <property type="entry name" value="REC"/>
    <property type="match status" value="1"/>
</dbReference>
<accession>A0A5E7ZRL6</accession>
<keyword evidence="3" id="KW-0805">Transcription regulation</keyword>
<evidence type="ECO:0000256" key="6">
    <source>
        <dbReference type="PROSITE-ProRule" id="PRU00169"/>
    </source>
</evidence>
<evidence type="ECO:0000256" key="7">
    <source>
        <dbReference type="PROSITE-ProRule" id="PRU01091"/>
    </source>
</evidence>
<evidence type="ECO:0000313" key="10">
    <source>
        <dbReference type="EMBL" id="PTQ61043.1"/>
    </source>
</evidence>
<dbReference type="Gene3D" id="6.10.250.690">
    <property type="match status" value="1"/>
</dbReference>
<evidence type="ECO:0000259" key="9">
    <source>
        <dbReference type="PROSITE" id="PS51755"/>
    </source>
</evidence>
<dbReference type="InterPro" id="IPR011006">
    <property type="entry name" value="CheY-like_superfamily"/>
</dbReference>
<evidence type="ECO:0000313" key="11">
    <source>
        <dbReference type="EMBL" id="VVT21678.1"/>
    </source>
</evidence>
<dbReference type="InterPro" id="IPR039420">
    <property type="entry name" value="WalR-like"/>
</dbReference>
<evidence type="ECO:0000259" key="8">
    <source>
        <dbReference type="PROSITE" id="PS50110"/>
    </source>
</evidence>
<dbReference type="SMART" id="SM00862">
    <property type="entry name" value="Trans_reg_C"/>
    <property type="match status" value="1"/>
</dbReference>
<evidence type="ECO:0000313" key="13">
    <source>
        <dbReference type="Proteomes" id="UP000326857"/>
    </source>
</evidence>
<dbReference type="AlphaFoldDB" id="A0A2T5GNZ6"/>
<dbReference type="PROSITE" id="PS50110">
    <property type="entry name" value="RESPONSE_REGULATORY"/>
    <property type="match status" value="1"/>
</dbReference>
<dbReference type="Pfam" id="PF00072">
    <property type="entry name" value="Response_reg"/>
    <property type="match status" value="1"/>
</dbReference>
<organism evidence="10 12">
    <name type="scientific">Sphingomonas aurantiaca</name>
    <dbReference type="NCBI Taxonomy" id="185949"/>
    <lineage>
        <taxon>Bacteria</taxon>
        <taxon>Pseudomonadati</taxon>
        <taxon>Pseudomonadota</taxon>
        <taxon>Alphaproteobacteria</taxon>
        <taxon>Sphingomonadales</taxon>
        <taxon>Sphingomonadaceae</taxon>
        <taxon>Sphingomonas</taxon>
    </lineage>
</organism>
<keyword evidence="4 7" id="KW-0238">DNA-binding</keyword>
<dbReference type="RefSeq" id="WP_107957251.1">
    <property type="nucleotide sequence ID" value="NZ_LR701528.1"/>
</dbReference>
<dbReference type="CDD" id="cd00383">
    <property type="entry name" value="trans_reg_C"/>
    <property type="match status" value="1"/>
</dbReference>
<sequence length="282" mass="30913">MNVSQHYDSAIPRPPIVTTWQDDATQDLADDAGYQSARVIIVDDDPGLRELLTEFLVDNGLGVEAVSSGAALRARLVQRPCDLVILDMMMPGEDGLSVLRGLAQSDDPPGVIMLSALSSEVDRVVALEMGADDYVTKPSTPREILARIRSVLRRRNRTAATGTDSAGTIEQGDAPRFHTTYRFAGWTLNCRMRSLQSPGGELVSLTEGEFQMMDAFVTHPHAVHTREDMIALSGRADTSSKDRTIDVNISRLRRKLAAFDRTEIIRTVRGKGYLFIADVIGA</sequence>
<dbReference type="InterPro" id="IPR001867">
    <property type="entry name" value="OmpR/PhoB-type_DNA-bd"/>
</dbReference>
<evidence type="ECO:0000313" key="12">
    <source>
        <dbReference type="Proteomes" id="UP000244189"/>
    </source>
</evidence>
<dbReference type="InterPro" id="IPR016032">
    <property type="entry name" value="Sig_transdc_resp-reg_C-effctor"/>
</dbReference>
<feature type="domain" description="Response regulatory" evidence="8">
    <location>
        <begin position="38"/>
        <end position="152"/>
    </location>
</feature>
<dbReference type="PANTHER" id="PTHR48111">
    <property type="entry name" value="REGULATOR OF RPOS"/>
    <property type="match status" value="1"/>
</dbReference>
<reference evidence="10 12" key="1">
    <citation type="submission" date="2018-04" db="EMBL/GenBank/DDBJ databases">
        <title>Genomic Encyclopedia of Type Strains, Phase III (KMG-III): the genomes of soil and plant-associated and newly described type strains.</title>
        <authorList>
            <person name="Whitman W."/>
        </authorList>
    </citation>
    <scope>NUCLEOTIDE SEQUENCE [LARGE SCALE GENOMIC DNA]</scope>
    <source>
        <strain evidence="10 12">MA101b</strain>
    </source>
</reference>
<keyword evidence="1 6" id="KW-0597">Phosphoprotein</keyword>
<dbReference type="GO" id="GO:0006355">
    <property type="term" value="P:regulation of DNA-templated transcription"/>
    <property type="evidence" value="ECO:0007669"/>
    <property type="project" value="InterPro"/>
</dbReference>
<proteinExistence type="predicted"/>
<dbReference type="Proteomes" id="UP000244189">
    <property type="component" value="Unassembled WGS sequence"/>
</dbReference>
<dbReference type="PROSITE" id="PS51755">
    <property type="entry name" value="OMPR_PHOB"/>
    <property type="match status" value="1"/>
</dbReference>
<accession>A0A2T5GNZ6</accession>
<evidence type="ECO:0000256" key="5">
    <source>
        <dbReference type="ARBA" id="ARBA00023163"/>
    </source>
</evidence>
<dbReference type="SUPFAM" id="SSF46894">
    <property type="entry name" value="C-terminal effector domain of the bipartite response regulators"/>
    <property type="match status" value="1"/>
</dbReference>
<dbReference type="InterPro" id="IPR001789">
    <property type="entry name" value="Sig_transdc_resp-reg_receiver"/>
</dbReference>
<feature type="modified residue" description="4-aspartylphosphate" evidence="6">
    <location>
        <position position="87"/>
    </location>
</feature>
<protein>
    <submittedName>
        <fullName evidence="10">Two-component system OmpR family response regulator</fullName>
    </submittedName>
    <submittedName>
        <fullName evidence="11">Two-component system response regulator</fullName>
    </submittedName>
</protein>
<evidence type="ECO:0000256" key="1">
    <source>
        <dbReference type="ARBA" id="ARBA00022553"/>
    </source>
</evidence>
<dbReference type="SUPFAM" id="SSF52172">
    <property type="entry name" value="CheY-like"/>
    <property type="match status" value="1"/>
</dbReference>
<dbReference type="GO" id="GO:0000156">
    <property type="term" value="F:phosphorelay response regulator activity"/>
    <property type="evidence" value="ECO:0007669"/>
    <property type="project" value="TreeGrafter"/>
</dbReference>
<dbReference type="GO" id="GO:0005829">
    <property type="term" value="C:cytosol"/>
    <property type="evidence" value="ECO:0007669"/>
    <property type="project" value="TreeGrafter"/>
</dbReference>
<reference evidence="11 13" key="2">
    <citation type="submission" date="2019-09" db="EMBL/GenBank/DDBJ databases">
        <authorList>
            <person name="Dittami M. S."/>
        </authorList>
    </citation>
    <scope>NUCLEOTIDE SEQUENCE [LARGE SCALE GENOMIC DNA]</scope>
    <source>
        <strain evidence="11">SPHINGO391</strain>
    </source>
</reference>
<evidence type="ECO:0000256" key="3">
    <source>
        <dbReference type="ARBA" id="ARBA00023015"/>
    </source>
</evidence>
<feature type="DNA-binding region" description="OmpR/PhoB-type" evidence="7">
    <location>
        <begin position="178"/>
        <end position="277"/>
    </location>
</feature>
<dbReference type="GO" id="GO:0000976">
    <property type="term" value="F:transcription cis-regulatory region binding"/>
    <property type="evidence" value="ECO:0007669"/>
    <property type="project" value="TreeGrafter"/>
</dbReference>
<gene>
    <name evidence="10" type="ORF">C8J26_1361</name>
    <name evidence="11" type="ORF">SPHINGO391_470240</name>
</gene>
<keyword evidence="5" id="KW-0804">Transcription</keyword>
<dbReference type="EMBL" id="CABVLI010000042">
    <property type="protein sequence ID" value="VVT21678.1"/>
    <property type="molecule type" value="Genomic_DNA"/>
</dbReference>
<name>A0A2T5GNZ6_9SPHN</name>
<feature type="domain" description="OmpR/PhoB-type" evidence="9">
    <location>
        <begin position="178"/>
        <end position="277"/>
    </location>
</feature>
<dbReference type="Gene3D" id="3.40.50.2300">
    <property type="match status" value="1"/>
</dbReference>
<dbReference type="Pfam" id="PF00486">
    <property type="entry name" value="Trans_reg_C"/>
    <property type="match status" value="1"/>
</dbReference>
<keyword evidence="2" id="KW-0902">Two-component regulatory system</keyword>
<dbReference type="Proteomes" id="UP000326857">
    <property type="component" value="Unassembled WGS sequence"/>
</dbReference>
<evidence type="ECO:0000256" key="2">
    <source>
        <dbReference type="ARBA" id="ARBA00023012"/>
    </source>
</evidence>
<dbReference type="InterPro" id="IPR036388">
    <property type="entry name" value="WH-like_DNA-bd_sf"/>
</dbReference>
<keyword evidence="12" id="KW-1185">Reference proteome</keyword>
<dbReference type="GO" id="GO:0032993">
    <property type="term" value="C:protein-DNA complex"/>
    <property type="evidence" value="ECO:0007669"/>
    <property type="project" value="TreeGrafter"/>
</dbReference>